<evidence type="ECO:0000259" key="10">
    <source>
        <dbReference type="Pfam" id="PF05193"/>
    </source>
</evidence>
<dbReference type="EMBL" id="JAVRHS010000001">
    <property type="protein sequence ID" value="MDT0575072.1"/>
    <property type="molecule type" value="Genomic_DNA"/>
</dbReference>
<gene>
    <name evidence="11" type="ORF">RM533_02600</name>
</gene>
<dbReference type="InterPro" id="IPR011249">
    <property type="entry name" value="Metalloenz_LuxS/M16"/>
</dbReference>
<dbReference type="SUPFAM" id="SSF63411">
    <property type="entry name" value="LuxS/MPP-like metallohydrolase"/>
    <property type="match status" value="3"/>
</dbReference>
<accession>A0ABU2ZI44</accession>
<evidence type="ECO:0000256" key="1">
    <source>
        <dbReference type="ARBA" id="ARBA00001947"/>
    </source>
</evidence>
<sequence length="927" mass="100004">MQAGRNGVPAPEAILDNSDIKIDPAIRLGRLNNGLLYAIIANATPPGTGEIRLRIDAGSLDEEEHERGFAHFVEHMAFNGSTSVPEGEMIRLLQREGLAFGADTNASTGFEATTYRLRLPSNRPELLDTALMLFREIGSELTFDAQAVERERGVLLSELRDRHDYRLKETIGRYRFETPGSRHWQRLPIGGRDSLENADGAALLAFWKRHYRPERAAIIIAGDFDVDAVAQAIEHAFSDWTNDAPAAPAREYGGIAMRDRGRMAVYIDPALSERLTASAAAPALPAADSADERQRNVLRRIGYGIVNRRLARRSRDKNAPFASAGFGTGTLFRMGQVTRLVVDTEENGWPEGIAASVAIYRDALQNGFSSAEVDEQWANILAAVENGATGAQTRSHAALADGLVALLDTGTIPATPASALARLEAMRALVTPANVLSALKEDALPLTDPDLRFRGRTAPAGGGEAMRAAWHKAMQASSMLDAHDEAGHFAYDDFGPSGTVATDKLEPVYQIRTIRFANNVRLNLKRTSLAQDRISISLTIDGGDLLTTAEEPLGVQLVPLLAAGGLGKHDADSLQTLLAGRSVGLGLTSAGDAFVASRTTTSRDLELQLKLLAALVADPGFREEPVARYRRTLPDTFARLNATPFAALRAAEGGILSQTDPRFTLQSQAAYEALSFASLRETIGPSLAHGAVEIGIVGDFNEDAAIAAVARSFGALGQRDAAFAPRTTARRRSFTTERAEHVVHHAGARDQALIRAIWPTTDDSDPELAARLELLEKVAGIALTEELRERLGQAYSPSADSSMSNVYAEYGTFSLTAAVALDHLAPSQAALMAVVAELRDHPVSADLLNRARQPLLDTIDNALKTNAGWLGLVGRAQGRAERLARFEGFRQRIEAITPDHLQQAAQRWLNTGDAVIILVVPDKADQT</sequence>
<feature type="domain" description="Peptidase M16 C-terminal" evidence="10">
    <location>
        <begin position="692"/>
        <end position="854"/>
    </location>
</feature>
<feature type="domain" description="Peptidase M16 N-terminal" evidence="9">
    <location>
        <begin position="41"/>
        <end position="161"/>
    </location>
</feature>
<dbReference type="Pfam" id="PF05193">
    <property type="entry name" value="Peptidase_M16_C"/>
    <property type="match status" value="2"/>
</dbReference>
<keyword evidence="3" id="KW-0645">Protease</keyword>
<comment type="cofactor">
    <cofactor evidence="1">
        <name>Zn(2+)</name>
        <dbReference type="ChEBI" id="CHEBI:29105"/>
    </cofactor>
</comment>
<comment type="caution">
    <text evidence="11">The sequence shown here is derived from an EMBL/GenBank/DDBJ whole genome shotgun (WGS) entry which is preliminary data.</text>
</comment>
<keyword evidence="6" id="KW-0862">Zinc</keyword>
<dbReference type="Gene3D" id="3.30.830.10">
    <property type="entry name" value="Metalloenzyme, LuxS/M16 peptidase-like"/>
    <property type="match status" value="3"/>
</dbReference>
<feature type="domain" description="Peptidase M16 C-terminal" evidence="10">
    <location>
        <begin position="201"/>
        <end position="375"/>
    </location>
</feature>
<evidence type="ECO:0000256" key="3">
    <source>
        <dbReference type="ARBA" id="ARBA00022670"/>
    </source>
</evidence>
<reference evidence="11 12" key="1">
    <citation type="submission" date="2023-09" db="EMBL/GenBank/DDBJ databases">
        <authorList>
            <person name="Rey-Velasco X."/>
        </authorList>
    </citation>
    <scope>NUCLEOTIDE SEQUENCE [LARGE SCALE GENOMIC DNA]</scope>
    <source>
        <strain evidence="11 12">F390</strain>
    </source>
</reference>
<dbReference type="InterPro" id="IPR050626">
    <property type="entry name" value="Peptidase_M16"/>
</dbReference>
<keyword evidence="5" id="KW-0378">Hydrolase</keyword>
<dbReference type="PANTHER" id="PTHR43690">
    <property type="entry name" value="NARDILYSIN"/>
    <property type="match status" value="1"/>
</dbReference>
<dbReference type="Pfam" id="PF00675">
    <property type="entry name" value="Peptidase_M16"/>
    <property type="match status" value="1"/>
</dbReference>
<keyword evidence="12" id="KW-1185">Reference proteome</keyword>
<dbReference type="PANTHER" id="PTHR43690:SF17">
    <property type="entry name" value="PROTEIN YHJJ"/>
    <property type="match status" value="1"/>
</dbReference>
<keyword evidence="7" id="KW-0482">Metalloprotease</keyword>
<evidence type="ECO:0000256" key="8">
    <source>
        <dbReference type="RuleBase" id="RU004447"/>
    </source>
</evidence>
<evidence type="ECO:0000256" key="4">
    <source>
        <dbReference type="ARBA" id="ARBA00022723"/>
    </source>
</evidence>
<name>A0ABU2ZI44_9SPHN</name>
<evidence type="ECO:0000256" key="6">
    <source>
        <dbReference type="ARBA" id="ARBA00022833"/>
    </source>
</evidence>
<dbReference type="InterPro" id="IPR001431">
    <property type="entry name" value="Pept_M16_Zn_BS"/>
</dbReference>
<dbReference type="InterPro" id="IPR007863">
    <property type="entry name" value="Peptidase_M16_C"/>
</dbReference>
<evidence type="ECO:0000313" key="12">
    <source>
        <dbReference type="Proteomes" id="UP001259803"/>
    </source>
</evidence>
<dbReference type="PROSITE" id="PS00143">
    <property type="entry name" value="INSULINASE"/>
    <property type="match status" value="1"/>
</dbReference>
<protein>
    <submittedName>
        <fullName evidence="11">Insulinase family protein</fullName>
    </submittedName>
</protein>
<proteinExistence type="inferred from homology"/>
<evidence type="ECO:0000256" key="7">
    <source>
        <dbReference type="ARBA" id="ARBA00023049"/>
    </source>
</evidence>
<evidence type="ECO:0000313" key="11">
    <source>
        <dbReference type="EMBL" id="MDT0575072.1"/>
    </source>
</evidence>
<evidence type="ECO:0000256" key="5">
    <source>
        <dbReference type="ARBA" id="ARBA00022801"/>
    </source>
</evidence>
<evidence type="ECO:0000256" key="2">
    <source>
        <dbReference type="ARBA" id="ARBA00007261"/>
    </source>
</evidence>
<comment type="similarity">
    <text evidence="2 8">Belongs to the peptidase M16 family.</text>
</comment>
<dbReference type="Proteomes" id="UP001259803">
    <property type="component" value="Unassembled WGS sequence"/>
</dbReference>
<organism evidence="11 12">
    <name type="scientific">Croceicoccus esteveae</name>
    <dbReference type="NCBI Taxonomy" id="3075597"/>
    <lineage>
        <taxon>Bacteria</taxon>
        <taxon>Pseudomonadati</taxon>
        <taxon>Pseudomonadota</taxon>
        <taxon>Alphaproteobacteria</taxon>
        <taxon>Sphingomonadales</taxon>
        <taxon>Erythrobacteraceae</taxon>
        <taxon>Croceicoccus</taxon>
    </lineage>
</organism>
<dbReference type="InterPro" id="IPR011765">
    <property type="entry name" value="Pept_M16_N"/>
</dbReference>
<dbReference type="RefSeq" id="WP_311339616.1">
    <property type="nucleotide sequence ID" value="NZ_JAVRHS010000001.1"/>
</dbReference>
<keyword evidence="4" id="KW-0479">Metal-binding</keyword>
<evidence type="ECO:0000259" key="9">
    <source>
        <dbReference type="Pfam" id="PF00675"/>
    </source>
</evidence>